<sequence length="135" mass="14809">MVDLNGDLVMPTAAEVVYVSGHLDLTEAEFAAHYLPQIEAACARGCRFVVGDARGADLLFQRHAQAQRLEVTVFHMFERPRHNAGEFATVGGFDSDTARDEAMTAASTIDIAWVRPGRERSGTAKNLLRRAHLAK</sequence>
<reference evidence="1" key="1">
    <citation type="submission" date="2022-11" db="EMBL/GenBank/DDBJ databases">
        <title>Minimal conservation of predation-associated metabolite biosynthetic gene clusters underscores biosynthetic potential of Myxococcota including descriptions for ten novel species: Archangium lansinium sp. nov., Myxococcus landrumus sp. nov., Nannocystis bai.</title>
        <authorList>
            <person name="Ahearne A."/>
            <person name="Stevens C."/>
            <person name="Dowd S."/>
        </authorList>
    </citation>
    <scope>NUCLEOTIDE SEQUENCE</scope>
    <source>
        <strain evidence="1">Fl3</strain>
    </source>
</reference>
<dbReference type="RefSeq" id="WP_269035754.1">
    <property type="nucleotide sequence ID" value="NZ_CP114040.1"/>
</dbReference>
<organism evidence="1 2">
    <name type="scientific">Nannocystis punicea</name>
    <dbReference type="NCBI Taxonomy" id="2995304"/>
    <lineage>
        <taxon>Bacteria</taxon>
        <taxon>Pseudomonadati</taxon>
        <taxon>Myxococcota</taxon>
        <taxon>Polyangia</taxon>
        <taxon>Nannocystales</taxon>
        <taxon>Nannocystaceae</taxon>
        <taxon>Nannocystis</taxon>
    </lineage>
</organism>
<gene>
    <name evidence="1" type="ORF">O0S08_45320</name>
</gene>
<accession>A0ABY7H2D9</accession>
<evidence type="ECO:0008006" key="3">
    <source>
        <dbReference type="Google" id="ProtNLM"/>
    </source>
</evidence>
<keyword evidence="2" id="KW-1185">Reference proteome</keyword>
<name>A0ABY7H2D9_9BACT</name>
<proteinExistence type="predicted"/>
<evidence type="ECO:0000313" key="1">
    <source>
        <dbReference type="EMBL" id="WAS93419.1"/>
    </source>
</evidence>
<evidence type="ECO:0000313" key="2">
    <source>
        <dbReference type="Proteomes" id="UP001164459"/>
    </source>
</evidence>
<protein>
    <recommendedName>
        <fullName evidence="3">DUF4180 domain-containing protein</fullName>
    </recommendedName>
</protein>
<dbReference type="Proteomes" id="UP001164459">
    <property type="component" value="Chromosome"/>
</dbReference>
<dbReference type="EMBL" id="CP114040">
    <property type="protein sequence ID" value="WAS93419.1"/>
    <property type="molecule type" value="Genomic_DNA"/>
</dbReference>